<sequence length="195" mass="21434">MDNWNYRTVGIPDSEFIRGEIPMTKEEVRTISLSKLRLKDDSIVYDIGAGTGSLTIESALLASKGRVYAIERETEGVDLIKSNAAKFQVSNLEVIQGSAPKALLDLPEVDRVFIGGSGGKLEEILDVIDKKLKAKGRIVINAITLNTLNSSIKKLEELAYDFEICNIAVTRTRQVGDYQMLQGLNPVYIISGEKG</sequence>
<accession>A0A285GP81</accession>
<keyword evidence="2" id="KW-0169">Cobalamin biosynthesis</keyword>
<gene>
    <name evidence="7" type="ORF">SAMN06265827_10958</name>
</gene>
<dbReference type="STRING" id="1413210.U472_08930"/>
<dbReference type="AlphaFoldDB" id="A0A285GP81"/>
<dbReference type="NCBIfam" id="TIGR02469">
    <property type="entry name" value="CbiT"/>
    <property type="match status" value="1"/>
</dbReference>
<evidence type="ECO:0000313" key="8">
    <source>
        <dbReference type="Proteomes" id="UP000219573"/>
    </source>
</evidence>
<dbReference type="PANTHER" id="PTHR43182:SF1">
    <property type="entry name" value="COBALT-PRECORRIN-7 C(5)-METHYLTRANSFERASE"/>
    <property type="match status" value="1"/>
</dbReference>
<dbReference type="GO" id="GO:0009236">
    <property type="term" value="P:cobalamin biosynthetic process"/>
    <property type="evidence" value="ECO:0007669"/>
    <property type="project" value="UniProtKB-UniPathway"/>
</dbReference>
<dbReference type="RefSeq" id="WP_097017505.1">
    <property type="nucleotide sequence ID" value="NZ_OBDZ01000009.1"/>
</dbReference>
<dbReference type="CDD" id="cd02440">
    <property type="entry name" value="AdoMet_MTases"/>
    <property type="match status" value="1"/>
</dbReference>
<evidence type="ECO:0000313" key="7">
    <source>
        <dbReference type="EMBL" id="SNY25285.1"/>
    </source>
</evidence>
<evidence type="ECO:0000256" key="4">
    <source>
        <dbReference type="ARBA" id="ARBA00022679"/>
    </source>
</evidence>
<feature type="domain" description="Methyltransferase" evidence="6">
    <location>
        <begin position="39"/>
        <end position="157"/>
    </location>
</feature>
<dbReference type="UniPathway" id="UPA00148"/>
<organism evidence="7 8">
    <name type="scientific">Orenia metallireducens</name>
    <dbReference type="NCBI Taxonomy" id="1413210"/>
    <lineage>
        <taxon>Bacteria</taxon>
        <taxon>Bacillati</taxon>
        <taxon>Bacillota</taxon>
        <taxon>Clostridia</taxon>
        <taxon>Halanaerobiales</taxon>
        <taxon>Halobacteroidaceae</taxon>
        <taxon>Orenia</taxon>
    </lineage>
</organism>
<dbReference type="PANTHER" id="PTHR43182">
    <property type="entry name" value="COBALT-PRECORRIN-6B C(15)-METHYLTRANSFERASE (DECARBOXYLATING)"/>
    <property type="match status" value="1"/>
</dbReference>
<proteinExistence type="inferred from homology"/>
<evidence type="ECO:0000256" key="3">
    <source>
        <dbReference type="ARBA" id="ARBA00022603"/>
    </source>
</evidence>
<dbReference type="InterPro" id="IPR029063">
    <property type="entry name" value="SAM-dependent_MTases_sf"/>
</dbReference>
<evidence type="ECO:0000256" key="2">
    <source>
        <dbReference type="ARBA" id="ARBA00022573"/>
    </source>
</evidence>
<dbReference type="InterPro" id="IPR050714">
    <property type="entry name" value="Cobalamin_biosynth_MTase"/>
</dbReference>
<dbReference type="GO" id="GO:0032259">
    <property type="term" value="P:methylation"/>
    <property type="evidence" value="ECO:0007669"/>
    <property type="project" value="UniProtKB-KW"/>
</dbReference>
<dbReference type="EMBL" id="OBDZ01000009">
    <property type="protein sequence ID" value="SNY25285.1"/>
    <property type="molecule type" value="Genomic_DNA"/>
</dbReference>
<dbReference type="InterPro" id="IPR023475">
    <property type="entry name" value="CbiT"/>
</dbReference>
<keyword evidence="3 7" id="KW-0489">Methyltransferase</keyword>
<dbReference type="Gene3D" id="3.40.50.150">
    <property type="entry name" value="Vaccinia Virus protein VP39"/>
    <property type="match status" value="1"/>
</dbReference>
<dbReference type="OrthoDB" id="9780707at2"/>
<dbReference type="InterPro" id="IPR014008">
    <property type="entry name" value="Cbl_synth_MTase_CbiT"/>
</dbReference>
<dbReference type="GO" id="GO:0008276">
    <property type="term" value="F:protein methyltransferase activity"/>
    <property type="evidence" value="ECO:0007669"/>
    <property type="project" value="InterPro"/>
</dbReference>
<evidence type="ECO:0000256" key="1">
    <source>
        <dbReference type="ARBA" id="ARBA00004953"/>
    </source>
</evidence>
<name>A0A285GP81_9FIRM</name>
<dbReference type="Pfam" id="PF13847">
    <property type="entry name" value="Methyltransf_31"/>
    <property type="match status" value="1"/>
</dbReference>
<comment type="pathway">
    <text evidence="1">Cofactor biosynthesis; adenosylcobalamin biosynthesis.</text>
</comment>
<keyword evidence="8" id="KW-1185">Reference proteome</keyword>
<evidence type="ECO:0000256" key="5">
    <source>
        <dbReference type="ARBA" id="ARBA00022691"/>
    </source>
</evidence>
<protein>
    <submittedName>
        <fullName evidence="7">Cobalt-precorrin 7 C15-methyltransferase</fullName>
    </submittedName>
</protein>
<dbReference type="Proteomes" id="UP000219573">
    <property type="component" value="Unassembled WGS sequence"/>
</dbReference>
<dbReference type="SUPFAM" id="SSF53335">
    <property type="entry name" value="S-adenosyl-L-methionine-dependent methyltransferases"/>
    <property type="match status" value="1"/>
</dbReference>
<evidence type="ECO:0000259" key="6">
    <source>
        <dbReference type="Pfam" id="PF13847"/>
    </source>
</evidence>
<dbReference type="InterPro" id="IPR025714">
    <property type="entry name" value="Methyltranfer_dom"/>
</dbReference>
<dbReference type="HAMAP" id="MF_00786">
    <property type="entry name" value="CbiT"/>
    <property type="match status" value="1"/>
</dbReference>
<keyword evidence="4 7" id="KW-0808">Transferase</keyword>
<keyword evidence="5" id="KW-0949">S-adenosyl-L-methionine</keyword>
<reference evidence="8" key="1">
    <citation type="submission" date="2017-09" db="EMBL/GenBank/DDBJ databases">
        <authorList>
            <person name="Varghese N."/>
            <person name="Submissions S."/>
        </authorList>
    </citation>
    <scope>NUCLEOTIDE SEQUENCE [LARGE SCALE GENOMIC DNA]</scope>
    <source>
        <strain evidence="8">MSL47</strain>
    </source>
</reference>